<sequence>MFVLLVAALLATAQAVEFHLQNNEPGPVWVGIQGNPEHTHLSNGGLILDQGQGVVLQAEDNWAGRFWGRTWCDPATNHCQTGDCGNKIECAGAGGTPPASLAEITLKGWGDLDYYDISLVDGFNMRIAFEPINGNGDGSEYSCKRCQCAVNLNDNCPGELKIINGEGVAIACNSACGAFNTDEYCCRGDHGTPETCKSSDWPVDYPAYFKSNCPDAYSYAYDDHKSTFTCQAFAYTVTFRLTPNLSSPPLYRC</sequence>
<reference evidence="3" key="2">
    <citation type="submission" date="2016-12" db="EMBL/GenBank/DDBJ databases">
        <authorList>
            <person name="Song W.-J."/>
            <person name="Kurnit D.M."/>
        </authorList>
    </citation>
    <scope>NUCLEOTIDE SEQUENCE</scope>
</reference>
<dbReference type="CDD" id="cd09218">
    <property type="entry name" value="TLP-PA"/>
    <property type="match status" value="1"/>
</dbReference>
<dbReference type="EMBL" id="DQ023319">
    <property type="protein sequence ID" value="AAY45729.1"/>
    <property type="molecule type" value="mRNA"/>
</dbReference>
<reference evidence="3" key="1">
    <citation type="journal article" date="2006" name="Biochemistry">
        <title>A thaumatin-like protein from larvae of the beetle Dendroides canadensis enhances the activity of antifreeze proteins.</title>
        <authorList>
            <person name="Wang L."/>
            <person name="Duman J.G."/>
        </authorList>
    </citation>
    <scope>NUCLEOTIDE SEQUENCE</scope>
</reference>
<dbReference type="AlphaFoldDB" id="Q4TZV4"/>
<protein>
    <submittedName>
        <fullName evidence="3">Thaumatin-like protein</fullName>
    </submittedName>
</protein>
<name>Q4TZV4_9CUCU</name>
<evidence type="ECO:0000313" key="3">
    <source>
        <dbReference type="EMBL" id="AAY45729.1"/>
    </source>
</evidence>
<feature type="signal peptide" evidence="2">
    <location>
        <begin position="1"/>
        <end position="15"/>
    </location>
</feature>
<proteinExistence type="evidence at transcript level"/>
<feature type="disulfide bond" evidence="1">
    <location>
        <begin position="84"/>
        <end position="90"/>
    </location>
</feature>
<feature type="disulfide bond" evidence="1">
    <location>
        <begin position="176"/>
        <end position="185"/>
    </location>
</feature>
<dbReference type="SMART" id="SM00205">
    <property type="entry name" value="THN"/>
    <property type="match status" value="1"/>
</dbReference>
<dbReference type="FunFam" id="2.60.110.10:FF:000004">
    <property type="entry name" value="THAUMATIN-LIKE PROTEIN 1"/>
    <property type="match status" value="1"/>
</dbReference>
<evidence type="ECO:0000256" key="2">
    <source>
        <dbReference type="SAM" id="SignalP"/>
    </source>
</evidence>
<feature type="disulfide bond" evidence="1">
    <location>
        <begin position="186"/>
        <end position="196"/>
    </location>
</feature>
<dbReference type="Pfam" id="PF00314">
    <property type="entry name" value="Thaumatin"/>
    <property type="match status" value="1"/>
</dbReference>
<keyword evidence="2" id="KW-0732">Signal</keyword>
<feature type="disulfide bond" evidence="1">
    <location>
        <begin position="143"/>
        <end position="230"/>
    </location>
</feature>
<dbReference type="PRINTS" id="PR00347">
    <property type="entry name" value="THAUMATIN"/>
</dbReference>
<dbReference type="Gene3D" id="2.60.110.10">
    <property type="entry name" value="Thaumatin"/>
    <property type="match status" value="1"/>
</dbReference>
<feature type="chain" id="PRO_5012971985" evidence="2">
    <location>
        <begin position="16"/>
        <end position="253"/>
    </location>
</feature>
<dbReference type="PROSITE" id="PS51367">
    <property type="entry name" value="THAUMATIN_2"/>
    <property type="match status" value="1"/>
</dbReference>
<dbReference type="SUPFAM" id="SSF49870">
    <property type="entry name" value="Osmotin, thaumatin-like protein"/>
    <property type="match status" value="1"/>
</dbReference>
<dbReference type="PANTHER" id="PTHR31048">
    <property type="entry name" value="OS03G0233200 PROTEIN"/>
    <property type="match status" value="1"/>
</dbReference>
<dbReference type="InterPro" id="IPR037176">
    <property type="entry name" value="Osmotin/thaumatin-like_sf"/>
</dbReference>
<feature type="disulfide bond" evidence="1">
    <location>
        <begin position="72"/>
        <end position="79"/>
    </location>
</feature>
<keyword evidence="1" id="KW-1015">Disulfide bond</keyword>
<dbReference type="PIRSF" id="PIRSF002703">
    <property type="entry name" value="Thaumatin"/>
    <property type="match status" value="1"/>
</dbReference>
<organism evidence="3">
    <name type="scientific">Dendroides canadensis</name>
    <dbReference type="NCBI Taxonomy" id="55100"/>
    <lineage>
        <taxon>Eukaryota</taxon>
        <taxon>Metazoa</taxon>
        <taxon>Ecdysozoa</taxon>
        <taxon>Arthropoda</taxon>
        <taxon>Hexapoda</taxon>
        <taxon>Insecta</taxon>
        <taxon>Pterygota</taxon>
        <taxon>Neoptera</taxon>
        <taxon>Endopterygota</taxon>
        <taxon>Coleoptera</taxon>
        <taxon>Polyphaga</taxon>
        <taxon>Cucujiformia</taxon>
        <taxon>Pyrochroidae</taxon>
        <taxon>Dendroides</taxon>
    </lineage>
</organism>
<feature type="disulfide bond" evidence="1">
    <location>
        <begin position="156"/>
        <end position="172"/>
    </location>
</feature>
<dbReference type="InterPro" id="IPR001938">
    <property type="entry name" value="Thaumatin"/>
</dbReference>
<evidence type="ECO:0000256" key="1">
    <source>
        <dbReference type="PIRSR" id="PIRSR002703-1"/>
    </source>
</evidence>
<feature type="disulfide bond" evidence="1">
    <location>
        <begin position="148"/>
        <end position="213"/>
    </location>
</feature>
<accession>Q4TZV4</accession>